<reference evidence="3" key="1">
    <citation type="submission" date="2022-11" db="EMBL/GenBank/DDBJ databases">
        <title>Description of Microcella daejonensis nov. sp, isolated from riverside soil.</title>
        <authorList>
            <person name="Molina K.M."/>
            <person name="Kim S.B."/>
        </authorList>
    </citation>
    <scope>NUCLEOTIDE SEQUENCE</scope>
    <source>
        <strain evidence="3">MMS21-STM12</strain>
    </source>
</reference>
<sequence>MRRSLALISASAALALGLTACVGPPEPDWRALEPEANAFVESGTRSPDSLGGGSFRALRDNAGPDDLSDEDDARLMLGYASDVRIDAVTMACFGGGEARLGLSTRSGSTWTGQGTGLTVVCDGTQHGVPIEAPVQGVNAIQLSGVIADGPGGIVAGVVRGSTE</sequence>
<evidence type="ECO:0008006" key="5">
    <source>
        <dbReference type="Google" id="ProtNLM"/>
    </source>
</evidence>
<dbReference type="KEGG" id="mdb:OVN18_08480"/>
<dbReference type="EMBL" id="CP113089">
    <property type="protein sequence ID" value="WAB80603.1"/>
    <property type="molecule type" value="Genomic_DNA"/>
</dbReference>
<evidence type="ECO:0000256" key="1">
    <source>
        <dbReference type="SAM" id="MobiDB-lite"/>
    </source>
</evidence>
<evidence type="ECO:0000313" key="4">
    <source>
        <dbReference type="Proteomes" id="UP001164706"/>
    </source>
</evidence>
<protein>
    <recommendedName>
        <fullName evidence="5">Lipoprotein</fullName>
    </recommendedName>
</protein>
<dbReference type="Proteomes" id="UP001164706">
    <property type="component" value="Chromosome"/>
</dbReference>
<keyword evidence="4" id="KW-1185">Reference proteome</keyword>
<dbReference type="RefSeq" id="WP_267780278.1">
    <property type="nucleotide sequence ID" value="NZ_CP113089.1"/>
</dbReference>
<accession>A0A9E8S7X2</accession>
<proteinExistence type="predicted"/>
<dbReference type="PROSITE" id="PS51257">
    <property type="entry name" value="PROKAR_LIPOPROTEIN"/>
    <property type="match status" value="1"/>
</dbReference>
<feature type="signal peptide" evidence="2">
    <location>
        <begin position="1"/>
        <end position="20"/>
    </location>
</feature>
<evidence type="ECO:0000313" key="3">
    <source>
        <dbReference type="EMBL" id="WAB80603.1"/>
    </source>
</evidence>
<name>A0A9E8S7X2_9MICO</name>
<feature type="chain" id="PRO_5038856489" description="Lipoprotein" evidence="2">
    <location>
        <begin position="21"/>
        <end position="163"/>
    </location>
</feature>
<organism evidence="3 4">
    <name type="scientific">Microcella daejeonensis</name>
    <dbReference type="NCBI Taxonomy" id="2994971"/>
    <lineage>
        <taxon>Bacteria</taxon>
        <taxon>Bacillati</taxon>
        <taxon>Actinomycetota</taxon>
        <taxon>Actinomycetes</taxon>
        <taxon>Micrococcales</taxon>
        <taxon>Microbacteriaceae</taxon>
        <taxon>Microcella</taxon>
    </lineage>
</organism>
<feature type="region of interest" description="Disordered" evidence="1">
    <location>
        <begin position="41"/>
        <end position="67"/>
    </location>
</feature>
<keyword evidence="2" id="KW-0732">Signal</keyword>
<gene>
    <name evidence="3" type="ORF">OVN18_08480</name>
</gene>
<evidence type="ECO:0000256" key="2">
    <source>
        <dbReference type="SAM" id="SignalP"/>
    </source>
</evidence>
<dbReference type="AlphaFoldDB" id="A0A9E8S7X2"/>